<evidence type="ECO:0000313" key="3">
    <source>
        <dbReference type="Proteomes" id="UP000499080"/>
    </source>
</evidence>
<feature type="region of interest" description="Disordered" evidence="1">
    <location>
        <begin position="1"/>
        <end position="25"/>
    </location>
</feature>
<dbReference type="EMBL" id="BGPR01000007">
    <property type="protein sequence ID" value="GBL75345.1"/>
    <property type="molecule type" value="Genomic_DNA"/>
</dbReference>
<dbReference type="Proteomes" id="UP000499080">
    <property type="component" value="Unassembled WGS sequence"/>
</dbReference>
<evidence type="ECO:0000256" key="1">
    <source>
        <dbReference type="SAM" id="MobiDB-lite"/>
    </source>
</evidence>
<comment type="caution">
    <text evidence="2">The sequence shown here is derived from an EMBL/GenBank/DDBJ whole genome shotgun (WGS) entry which is preliminary data.</text>
</comment>
<protein>
    <submittedName>
        <fullName evidence="2">Uncharacterized protein</fullName>
    </submittedName>
</protein>
<keyword evidence="3" id="KW-1185">Reference proteome</keyword>
<sequence>MYSQERHLDELENTRRSRNDKPVTGENSLLSETLHLDSTCKHPLSQQLLKISTFHNYASEWIDEKFRNFAFADIFSGNEDSCEEVGMSAIFAINIRKFLLVFHTK</sequence>
<gene>
    <name evidence="2" type="ORF">AVEN_194551_1</name>
</gene>
<evidence type="ECO:0000313" key="2">
    <source>
        <dbReference type="EMBL" id="GBL75345.1"/>
    </source>
</evidence>
<reference evidence="2 3" key="1">
    <citation type="journal article" date="2019" name="Sci. Rep.">
        <title>Orb-weaving spider Araneus ventricosus genome elucidates the spidroin gene catalogue.</title>
        <authorList>
            <person name="Kono N."/>
            <person name="Nakamura H."/>
            <person name="Ohtoshi R."/>
            <person name="Moran D.A.P."/>
            <person name="Shinohara A."/>
            <person name="Yoshida Y."/>
            <person name="Fujiwara M."/>
            <person name="Mori M."/>
            <person name="Tomita M."/>
            <person name="Arakawa K."/>
        </authorList>
    </citation>
    <scope>NUCLEOTIDE SEQUENCE [LARGE SCALE GENOMIC DNA]</scope>
</reference>
<accession>A0A4Y2A7L3</accession>
<name>A0A4Y2A7L3_ARAVE</name>
<proteinExistence type="predicted"/>
<organism evidence="2 3">
    <name type="scientific">Araneus ventricosus</name>
    <name type="common">Orbweaver spider</name>
    <name type="synonym">Epeira ventricosa</name>
    <dbReference type="NCBI Taxonomy" id="182803"/>
    <lineage>
        <taxon>Eukaryota</taxon>
        <taxon>Metazoa</taxon>
        <taxon>Ecdysozoa</taxon>
        <taxon>Arthropoda</taxon>
        <taxon>Chelicerata</taxon>
        <taxon>Arachnida</taxon>
        <taxon>Araneae</taxon>
        <taxon>Araneomorphae</taxon>
        <taxon>Entelegynae</taxon>
        <taxon>Araneoidea</taxon>
        <taxon>Araneidae</taxon>
        <taxon>Araneus</taxon>
    </lineage>
</organism>
<feature type="compositionally biased region" description="Basic and acidic residues" evidence="1">
    <location>
        <begin position="1"/>
        <end position="23"/>
    </location>
</feature>
<dbReference type="AlphaFoldDB" id="A0A4Y2A7L3"/>